<dbReference type="InterPro" id="IPR002656">
    <property type="entry name" value="Acyl_transf_3_dom"/>
</dbReference>
<keyword evidence="5" id="KW-0378">Hydrolase</keyword>
<feature type="domain" description="Acyltransferase 3" evidence="3">
    <location>
        <begin position="30"/>
        <end position="338"/>
    </location>
</feature>
<feature type="transmembrane region" description="Helical" evidence="2">
    <location>
        <begin position="169"/>
        <end position="188"/>
    </location>
</feature>
<dbReference type="OrthoDB" id="9796461at2"/>
<gene>
    <name evidence="4" type="ORF">CXG46_02090</name>
    <name evidence="5" type="ORF">SAMN05192575_102418</name>
</gene>
<keyword evidence="7" id="KW-1185">Reference proteome</keyword>
<keyword evidence="2" id="KW-0812">Transmembrane</keyword>
<feature type="transmembrane region" description="Helical" evidence="2">
    <location>
        <begin position="322"/>
        <end position="343"/>
    </location>
</feature>
<dbReference type="GO" id="GO:0016020">
    <property type="term" value="C:membrane"/>
    <property type="evidence" value="ECO:0007669"/>
    <property type="project" value="TreeGrafter"/>
</dbReference>
<feature type="compositionally biased region" description="Pro residues" evidence="1">
    <location>
        <begin position="354"/>
        <end position="365"/>
    </location>
</feature>
<evidence type="ECO:0000259" key="3">
    <source>
        <dbReference type="Pfam" id="PF01757"/>
    </source>
</evidence>
<dbReference type="GO" id="GO:0000271">
    <property type="term" value="P:polysaccharide biosynthetic process"/>
    <property type="evidence" value="ECO:0007669"/>
    <property type="project" value="TreeGrafter"/>
</dbReference>
<dbReference type="STRING" id="748909.SAMN05192575_102418"/>
<reference evidence="5" key="1">
    <citation type="submission" date="2016-10" db="EMBL/GenBank/DDBJ databases">
        <authorList>
            <person name="de Groot N.N."/>
        </authorList>
    </citation>
    <scope>NUCLEOTIDE SEQUENCE [LARGE SCALE GENOMIC DNA]</scope>
    <source>
        <strain evidence="5">CGMCC 1.10697</strain>
    </source>
</reference>
<evidence type="ECO:0000313" key="7">
    <source>
        <dbReference type="Proteomes" id="UP000233565"/>
    </source>
</evidence>
<feature type="transmembrane region" description="Helical" evidence="2">
    <location>
        <begin position="267"/>
        <end position="286"/>
    </location>
</feature>
<keyword evidence="2" id="KW-1133">Transmembrane helix</keyword>
<dbReference type="InterPro" id="IPR050879">
    <property type="entry name" value="Acyltransferase_3"/>
</dbReference>
<feature type="transmembrane region" description="Helical" evidence="2">
    <location>
        <begin position="102"/>
        <end position="121"/>
    </location>
</feature>
<dbReference type="PANTHER" id="PTHR23028:SF53">
    <property type="entry name" value="ACYL_TRANSF_3 DOMAIN-CONTAINING PROTEIN"/>
    <property type="match status" value="1"/>
</dbReference>
<proteinExistence type="predicted"/>
<feature type="transmembrane region" description="Helical" evidence="2">
    <location>
        <begin position="242"/>
        <end position="261"/>
    </location>
</feature>
<evidence type="ECO:0000313" key="4">
    <source>
        <dbReference type="EMBL" id="PKH44357.1"/>
    </source>
</evidence>
<organism evidence="5 6">
    <name type="scientific">Nocardioides alpinus</name>
    <dbReference type="NCBI Taxonomy" id="748909"/>
    <lineage>
        <taxon>Bacteria</taxon>
        <taxon>Bacillati</taxon>
        <taxon>Actinomycetota</taxon>
        <taxon>Actinomycetes</taxon>
        <taxon>Propionibacteriales</taxon>
        <taxon>Nocardioidaceae</taxon>
        <taxon>Nocardioides</taxon>
    </lineage>
</organism>
<name>A0A1I0XHQ3_9ACTN</name>
<dbReference type="AlphaFoldDB" id="A0A1I0XHQ3"/>
<dbReference type="Pfam" id="PF01757">
    <property type="entry name" value="Acyl_transf_3"/>
    <property type="match status" value="1"/>
</dbReference>
<evidence type="ECO:0000256" key="1">
    <source>
        <dbReference type="SAM" id="MobiDB-lite"/>
    </source>
</evidence>
<dbReference type="EMBL" id="FOKC01000002">
    <property type="protein sequence ID" value="SFB00444.1"/>
    <property type="molecule type" value="Genomic_DNA"/>
</dbReference>
<evidence type="ECO:0000256" key="2">
    <source>
        <dbReference type="SAM" id="Phobius"/>
    </source>
</evidence>
<dbReference type="RefSeq" id="WP_091196564.1">
    <property type="nucleotide sequence ID" value="NZ_FOKC01000002.1"/>
</dbReference>
<dbReference type="Proteomes" id="UP000233565">
    <property type="component" value="Unassembled WGS sequence"/>
</dbReference>
<dbReference type="GO" id="GO:0016787">
    <property type="term" value="F:hydrolase activity"/>
    <property type="evidence" value="ECO:0007669"/>
    <property type="project" value="UniProtKB-KW"/>
</dbReference>
<reference evidence="4 7" key="2">
    <citation type="submission" date="2017-12" db="EMBL/GenBank/DDBJ databases">
        <title>Pharmacopeia of the Arctic Ocean.</title>
        <authorList>
            <person name="Collins E."/>
            <person name="Ducluzeau A.-L."/>
        </authorList>
    </citation>
    <scope>NUCLEOTIDE SEQUENCE [LARGE SCALE GENOMIC DNA]</scope>
    <source>
        <strain evidence="4 7">DSM 23325</strain>
    </source>
</reference>
<protein>
    <submittedName>
        <fullName evidence="4 5">Acyltransferase</fullName>
    </submittedName>
</protein>
<dbReference type="GO" id="GO:0016747">
    <property type="term" value="F:acyltransferase activity, transferring groups other than amino-acyl groups"/>
    <property type="evidence" value="ECO:0007669"/>
    <property type="project" value="InterPro"/>
</dbReference>
<feature type="region of interest" description="Disordered" evidence="1">
    <location>
        <begin position="351"/>
        <end position="371"/>
    </location>
</feature>
<keyword evidence="2" id="KW-0472">Membrane</keyword>
<evidence type="ECO:0000313" key="6">
    <source>
        <dbReference type="Proteomes" id="UP000199113"/>
    </source>
</evidence>
<evidence type="ECO:0000313" key="5">
    <source>
        <dbReference type="EMBL" id="SFB00444.1"/>
    </source>
</evidence>
<feature type="transmembrane region" description="Helical" evidence="2">
    <location>
        <begin position="58"/>
        <end position="81"/>
    </location>
</feature>
<accession>A0A1I0XHQ3</accession>
<sequence>MTSSSHPPPAAAARPRGAVLLGDRLDSRDNNFDLLRLLAAWSVLVSHSFALLGREEPLHQFGTTLGNVGVLIFFGVSGLLIRRSWEYDPSPRDFWIKRALRLVPALATVGVVTAFVLGPLVTSRSLGAYYSSWETWIYPVRITLLFPFGAELPGVFDHGYYPGAVNGPLWSLPIEVFAYFLLFLLGVSGLLARRAVITVVAAMGLAWAAVWVPLTSDAVGATYVIAAFAVGAAAYSWRDRLLLTWPVALALLPLCVATGLGPEPLRVVTWTLASVYLCFWFAYALPPIGRPLTRFGDASYGVYIWAFPVQQTVVGAGIDDPWAVIAIATPIVWLLAIASWRLIERPALRHKPRPSAPTDPDPVPGARPGGG</sequence>
<dbReference type="Proteomes" id="UP000199113">
    <property type="component" value="Unassembled WGS sequence"/>
</dbReference>
<dbReference type="EMBL" id="PJBV01000010">
    <property type="protein sequence ID" value="PKH44357.1"/>
    <property type="molecule type" value="Genomic_DNA"/>
</dbReference>
<dbReference type="PANTHER" id="PTHR23028">
    <property type="entry name" value="ACETYLTRANSFERASE"/>
    <property type="match status" value="1"/>
</dbReference>
<keyword evidence="5" id="KW-0012">Acyltransferase</keyword>
<keyword evidence="5" id="KW-0808">Transferase</keyword>